<comment type="caution">
    <text evidence="5">The sequence shown here is derived from an EMBL/GenBank/DDBJ whole genome shotgun (WGS) entry which is preliminary data.</text>
</comment>
<accession>A0ABU9DLI1</accession>
<dbReference type="HAMAP" id="MF_01867">
    <property type="entry name" value="BshC"/>
    <property type="match status" value="1"/>
</dbReference>
<evidence type="ECO:0000256" key="1">
    <source>
        <dbReference type="ARBA" id="ARBA00022598"/>
    </source>
</evidence>
<protein>
    <recommendedName>
        <fullName evidence="2">Putative cysteine ligase BshC</fullName>
        <ecNumber evidence="2">6.-.-.-</ecNumber>
    </recommendedName>
</protein>
<dbReference type="InterPro" id="IPR011199">
    <property type="entry name" value="Bacillithiol_biosynth_BshC"/>
</dbReference>
<dbReference type="Pfam" id="PF24850">
    <property type="entry name" value="CC_BshC"/>
    <property type="match status" value="1"/>
</dbReference>
<comment type="similarity">
    <text evidence="2">Belongs to the BshC family.</text>
</comment>
<evidence type="ECO:0000256" key="2">
    <source>
        <dbReference type="HAMAP-Rule" id="MF_01867"/>
    </source>
</evidence>
<organism evidence="5 6">
    <name type="scientific">Paenibacillus filicis</name>
    <dbReference type="NCBI Taxonomy" id="669464"/>
    <lineage>
        <taxon>Bacteria</taxon>
        <taxon>Bacillati</taxon>
        <taxon>Bacillota</taxon>
        <taxon>Bacilli</taxon>
        <taxon>Bacillales</taxon>
        <taxon>Paenibacillaceae</taxon>
        <taxon>Paenibacillus</taxon>
    </lineage>
</organism>
<dbReference type="EMBL" id="JBBPCC010000011">
    <property type="protein sequence ID" value="MEK8129709.1"/>
    <property type="molecule type" value="Genomic_DNA"/>
</dbReference>
<keyword evidence="1 2" id="KW-0436">Ligase</keyword>
<dbReference type="RefSeq" id="WP_341416827.1">
    <property type="nucleotide sequence ID" value="NZ_JBBPCC010000011.1"/>
</dbReference>
<evidence type="ECO:0000259" key="3">
    <source>
        <dbReference type="Pfam" id="PF10079"/>
    </source>
</evidence>
<dbReference type="Proteomes" id="UP001469365">
    <property type="component" value="Unassembled WGS sequence"/>
</dbReference>
<dbReference type="NCBIfam" id="TIGR03998">
    <property type="entry name" value="thiol_BshC"/>
    <property type="match status" value="1"/>
</dbReference>
<dbReference type="InterPro" id="IPR055399">
    <property type="entry name" value="CC_BshC"/>
</dbReference>
<dbReference type="Pfam" id="PF10079">
    <property type="entry name" value="Rossmann-like_BshC"/>
    <property type="match status" value="1"/>
</dbReference>
<dbReference type="PIRSF" id="PIRSF012535">
    <property type="entry name" value="UCP012535"/>
    <property type="match status" value="1"/>
</dbReference>
<feature type="domain" description="Bacillithiol biosynthesis BshC C-terminal coiled-coil" evidence="4">
    <location>
        <begin position="389"/>
        <end position="546"/>
    </location>
</feature>
<proteinExistence type="inferred from homology"/>
<keyword evidence="6" id="KW-1185">Reference proteome</keyword>
<evidence type="ECO:0000313" key="5">
    <source>
        <dbReference type="EMBL" id="MEK8129709.1"/>
    </source>
</evidence>
<comment type="function">
    <text evidence="2">Involved in bacillithiol (BSH) biosynthesis. May catalyze the last step of the pathway, the addition of cysteine to glucosamine malate (GlcN-Mal) to generate BSH.</text>
</comment>
<keyword evidence="2" id="KW-0175">Coiled coil</keyword>
<feature type="coiled-coil region" evidence="2">
    <location>
        <begin position="400"/>
        <end position="431"/>
    </location>
</feature>
<evidence type="ECO:0000313" key="6">
    <source>
        <dbReference type="Proteomes" id="UP001469365"/>
    </source>
</evidence>
<feature type="domain" description="Bacillithiol biosynthesis BshC N-terminal Rossmann-like" evidence="3">
    <location>
        <begin position="3"/>
        <end position="387"/>
    </location>
</feature>
<sequence length="547" mass="61585">MLRMDEIDWNSGQPLTDDYIRRYAQTGELFDYNPWSASGWEQRAAWLDTERAYGADRGRLADALYAFNERAGNGLEALNAIERLRDPRALCVVGGQQASLFTGPLLVLYKAVSLIQAARQAEARLSRPVIPVFWIAGEDHDFEEANHVQVLTSDNKLEKIKLAHPGGPRTSVSRTVITAEQWEEALALFEQSLMPTEYKEGFVARLRAAVQGSSSLVDAFARLMASLLGGEGLVLLDSDDPALRELEGPMFRRLVEQSGELNLALAEGSSKLQSLGYEPQVELHPRGANLFVYDDAGERILLYADESGTGFTDRRGERRFSRDQVLRWADETPSRLSNNVLTRPLMQDYLLPVLATVLGPAEIVYWGQTKLAFHKLGMRMPVVAPRLVFTLLEGSVQKNMKKLELTLDDVMERLEEKQEAWLRQQDEWQVERRFAEVVERFKADYEPLVASLGQINPGLQALGATNIGKIVEQMDFLRNKAEDGLRTQNEAGLRQFARVGQSLNPGGKPQERVLNIAAYLNKYGEDWLFELVRANVPLDGKLRICYM</sequence>
<evidence type="ECO:0000259" key="4">
    <source>
        <dbReference type="Pfam" id="PF24850"/>
    </source>
</evidence>
<gene>
    <name evidence="2 5" type="primary">bshC</name>
    <name evidence="5" type="ORF">WMW72_17525</name>
</gene>
<dbReference type="EC" id="6.-.-.-" evidence="2"/>
<name>A0ABU9DLI1_9BACL</name>
<reference evidence="5 6" key="1">
    <citation type="submission" date="2024-04" db="EMBL/GenBank/DDBJ databases">
        <title>draft genome sequnece of Paenibacillus filicis.</title>
        <authorList>
            <person name="Kim D.-U."/>
        </authorList>
    </citation>
    <scope>NUCLEOTIDE SEQUENCE [LARGE SCALE GENOMIC DNA]</scope>
    <source>
        <strain evidence="5 6">KACC14197</strain>
    </source>
</reference>
<dbReference type="InterPro" id="IPR055398">
    <property type="entry name" value="Rossmann-like_BshC"/>
</dbReference>